<dbReference type="EMBL" id="JAABOA010000024">
    <property type="protein sequence ID" value="KAF9586503.1"/>
    <property type="molecule type" value="Genomic_DNA"/>
</dbReference>
<dbReference type="SUPFAM" id="SSF56300">
    <property type="entry name" value="Metallo-dependent phosphatases"/>
    <property type="match status" value="1"/>
</dbReference>
<gene>
    <name evidence="4" type="ORF">BGW38_003628</name>
</gene>
<comment type="caution">
    <text evidence="4">The sequence shown here is derived from an EMBL/GenBank/DDBJ whole genome shotgun (WGS) entry which is preliminary data.</text>
</comment>
<dbReference type="Gene3D" id="3.90.780.10">
    <property type="entry name" value="5'-Nucleotidase, C-terminal domain"/>
    <property type="match status" value="1"/>
</dbReference>
<dbReference type="InterPro" id="IPR006179">
    <property type="entry name" value="5_nucleotidase/apyrase"/>
</dbReference>
<dbReference type="GO" id="GO:0005829">
    <property type="term" value="C:cytosol"/>
    <property type="evidence" value="ECO:0007669"/>
    <property type="project" value="TreeGrafter"/>
</dbReference>
<dbReference type="InterPro" id="IPR053828">
    <property type="entry name" value="Nucleosidase_C"/>
</dbReference>
<feature type="domain" description="Putative 5'-nucleotidase C-terminal" evidence="3">
    <location>
        <begin position="478"/>
        <end position="541"/>
    </location>
</feature>
<dbReference type="InterPro" id="IPR004843">
    <property type="entry name" value="Calcineurin-like_PHP"/>
</dbReference>
<dbReference type="GO" id="GO:0016787">
    <property type="term" value="F:hydrolase activity"/>
    <property type="evidence" value="ECO:0007669"/>
    <property type="project" value="InterPro"/>
</dbReference>
<dbReference type="InterPro" id="IPR029052">
    <property type="entry name" value="Metallo-depent_PP-like"/>
</dbReference>
<dbReference type="PANTHER" id="PTHR11575:SF22">
    <property type="entry name" value="ADL392WP"/>
    <property type="match status" value="1"/>
</dbReference>
<evidence type="ECO:0000256" key="1">
    <source>
        <dbReference type="SAM" id="SignalP"/>
    </source>
</evidence>
<reference evidence="4" key="1">
    <citation type="journal article" date="2020" name="Fungal Divers.">
        <title>Resolving the Mortierellaceae phylogeny through synthesis of multi-gene phylogenetics and phylogenomics.</title>
        <authorList>
            <person name="Vandepol N."/>
            <person name="Liber J."/>
            <person name="Desiro A."/>
            <person name="Na H."/>
            <person name="Kennedy M."/>
            <person name="Barry K."/>
            <person name="Grigoriev I.V."/>
            <person name="Miller A.N."/>
            <person name="O'Donnell K."/>
            <person name="Stajich J.E."/>
            <person name="Bonito G."/>
        </authorList>
    </citation>
    <scope>NUCLEOTIDE SEQUENCE</scope>
    <source>
        <strain evidence="4">KOD1015</strain>
    </source>
</reference>
<keyword evidence="5" id="KW-1185">Reference proteome</keyword>
<evidence type="ECO:0000259" key="2">
    <source>
        <dbReference type="Pfam" id="PF00149"/>
    </source>
</evidence>
<dbReference type="AlphaFoldDB" id="A0A9P6G2V9"/>
<organism evidence="4 5">
    <name type="scientific">Lunasporangiospora selenospora</name>
    <dbReference type="NCBI Taxonomy" id="979761"/>
    <lineage>
        <taxon>Eukaryota</taxon>
        <taxon>Fungi</taxon>
        <taxon>Fungi incertae sedis</taxon>
        <taxon>Mucoromycota</taxon>
        <taxon>Mortierellomycotina</taxon>
        <taxon>Mortierellomycetes</taxon>
        <taxon>Mortierellales</taxon>
        <taxon>Mortierellaceae</taxon>
        <taxon>Lunasporangiospora</taxon>
    </lineage>
</organism>
<dbReference type="PIRSF" id="PIRSF017316">
    <property type="entry name" value="Pesterase_C1039"/>
    <property type="match status" value="1"/>
</dbReference>
<evidence type="ECO:0000313" key="4">
    <source>
        <dbReference type="EMBL" id="KAF9586503.1"/>
    </source>
</evidence>
<accession>A0A9P6G2V9</accession>
<name>A0A9P6G2V9_9FUNG</name>
<dbReference type="PANTHER" id="PTHR11575">
    <property type="entry name" value="5'-NUCLEOTIDASE-RELATED"/>
    <property type="match status" value="1"/>
</dbReference>
<proteinExistence type="predicted"/>
<feature type="domain" description="Putative 5'-nucleotidase C-terminal" evidence="3">
    <location>
        <begin position="377"/>
        <end position="467"/>
    </location>
</feature>
<dbReference type="SUPFAM" id="SSF55816">
    <property type="entry name" value="5'-nucleotidase (syn. UDP-sugar hydrolase), C-terminal domain"/>
    <property type="match status" value="1"/>
</dbReference>
<dbReference type="Proteomes" id="UP000780801">
    <property type="component" value="Unassembled WGS sequence"/>
</dbReference>
<evidence type="ECO:0000313" key="5">
    <source>
        <dbReference type="Proteomes" id="UP000780801"/>
    </source>
</evidence>
<sequence>MKGLLLPPIPILIAVAFIALATAAPVHKRLQPGAIQPDPVRLRPLTWGQINIIQTTDTHGWLPGHPKVPSYSGDFGDFASFVSHMRQQADRLQKDLLVVDSGDLVNGNGLSDATPVRGTVTRPFYKKINYDVLTLGNNELYEANVVEDVHKNFVPYWNGRYLTSNVFIKDAQTNETTPIGNLYSTFRLKFGTRVMSYGFLFSFTEAADNAIVEAPNITVTLPWFQESLKEPVDLYLIVAHIPVRAAEATTIVNAIRAVHPSKPIVVMGGHAHIRDFKIYDSRAVGFSGGRFMETIGWLSVDGIHDPACDASEQACIGKNLTVTRRYLDNNAFTYMTHGLGQPDQQFDTQEGLAISQEINWHYKAMNLSRVLGCSPQDYSITRFPVSHNQSLLRLITDEVVPLTVLDSSRPYPGYTLLVSSSQRYDIRKGPFTYDDSFAVSPFRRGFVSAAIPLKIAKDILSRLNVMKLSKRNVPSTPDSADSSLTPGYITTDDLGSDGDDWPHIKIPGVSVPSYVASPLPTGLQDEDLVEVIWLAVNSKQVLAVLETLDPGSGASKKYLPQVYRDGVTTNTMLYDFVVQKWTC</sequence>
<evidence type="ECO:0000259" key="3">
    <source>
        <dbReference type="Pfam" id="PF21953"/>
    </source>
</evidence>
<feature type="signal peptide" evidence="1">
    <location>
        <begin position="1"/>
        <end position="23"/>
    </location>
</feature>
<dbReference type="OrthoDB" id="7722975at2759"/>
<evidence type="ECO:0008006" key="6">
    <source>
        <dbReference type="Google" id="ProtNLM"/>
    </source>
</evidence>
<dbReference type="Pfam" id="PF21953">
    <property type="entry name" value="NadN_nucleosid_C"/>
    <property type="match status" value="2"/>
</dbReference>
<dbReference type="GO" id="GO:0009166">
    <property type="term" value="P:nucleotide catabolic process"/>
    <property type="evidence" value="ECO:0007669"/>
    <property type="project" value="InterPro"/>
</dbReference>
<dbReference type="InterPro" id="IPR014485">
    <property type="entry name" value="Pesterase_C1039"/>
</dbReference>
<dbReference type="Pfam" id="PF00149">
    <property type="entry name" value="Metallophos"/>
    <property type="match status" value="1"/>
</dbReference>
<dbReference type="Gene3D" id="3.60.21.10">
    <property type="match status" value="1"/>
</dbReference>
<dbReference type="InterPro" id="IPR036907">
    <property type="entry name" value="5'-Nucleotdase_C_sf"/>
</dbReference>
<feature type="domain" description="Calcineurin-like phosphoesterase" evidence="2">
    <location>
        <begin position="51"/>
        <end position="273"/>
    </location>
</feature>
<keyword evidence="1" id="KW-0732">Signal</keyword>
<protein>
    <recommendedName>
        <fullName evidence="6">Calcineurin-like phosphoesterase</fullName>
    </recommendedName>
</protein>
<feature type="chain" id="PRO_5040144445" description="Calcineurin-like phosphoesterase" evidence="1">
    <location>
        <begin position="24"/>
        <end position="583"/>
    </location>
</feature>